<dbReference type="AlphaFoldDB" id="A0A0X3Q3N7"/>
<organism evidence="1">
    <name type="scientific">Schistocephalus solidus</name>
    <name type="common">Tapeworm</name>
    <dbReference type="NCBI Taxonomy" id="70667"/>
    <lineage>
        <taxon>Eukaryota</taxon>
        <taxon>Metazoa</taxon>
        <taxon>Spiralia</taxon>
        <taxon>Lophotrochozoa</taxon>
        <taxon>Platyhelminthes</taxon>
        <taxon>Cestoda</taxon>
        <taxon>Eucestoda</taxon>
        <taxon>Diphyllobothriidea</taxon>
        <taxon>Diphyllobothriidae</taxon>
        <taxon>Schistocephalus</taxon>
    </lineage>
</organism>
<accession>A0A0X3Q3N7</accession>
<proteinExistence type="predicted"/>
<gene>
    <name evidence="1" type="primary">POL3</name>
    <name evidence="1" type="ORF">TR149338</name>
</gene>
<sequence length="99" mass="10906">MYHKPPGGRSAKFNYPWQGPFVVLHNPYPNTLLLRDAINSNAQPLIAHSDRLKPYYGRLPVCSPESLPILAPDQVPPVVIEVTVPSHFNDSSTEDSAAS</sequence>
<dbReference type="EMBL" id="GEEE01004651">
    <property type="protein sequence ID" value="JAP58574.1"/>
    <property type="molecule type" value="Transcribed_RNA"/>
</dbReference>
<name>A0A0X3Q3N7_SCHSO</name>
<reference evidence="1" key="1">
    <citation type="submission" date="2016-01" db="EMBL/GenBank/DDBJ databases">
        <title>Reference transcriptome for the parasite Schistocephalus solidus: insights into the molecular evolution of parasitism.</title>
        <authorList>
            <person name="Hebert F.O."/>
            <person name="Grambauer S."/>
            <person name="Barber I."/>
            <person name="Landry C.R."/>
            <person name="Aubin-Horth N."/>
        </authorList>
    </citation>
    <scope>NUCLEOTIDE SEQUENCE</scope>
</reference>
<evidence type="ECO:0000313" key="1">
    <source>
        <dbReference type="EMBL" id="JAP58574.1"/>
    </source>
</evidence>
<protein>
    <submittedName>
        <fullName evidence="1">Retrovirus-related Pol polyprotein from transposon 17.6</fullName>
    </submittedName>
</protein>